<dbReference type="KEGG" id="tcl:Tchl_0596"/>
<evidence type="ECO:0000313" key="1">
    <source>
        <dbReference type="EMBL" id="APR03461.1"/>
    </source>
</evidence>
<dbReference type="Proteomes" id="UP000185739">
    <property type="component" value="Chromosome"/>
</dbReference>
<dbReference type="Pfam" id="PF11236">
    <property type="entry name" value="DUF3037"/>
    <property type="match status" value="1"/>
</dbReference>
<organism evidence="1 2">
    <name type="scientific">Thauera chlorobenzoica</name>
    <dbReference type="NCBI Taxonomy" id="96773"/>
    <lineage>
        <taxon>Bacteria</taxon>
        <taxon>Pseudomonadati</taxon>
        <taxon>Pseudomonadota</taxon>
        <taxon>Betaproteobacteria</taxon>
        <taxon>Rhodocyclales</taxon>
        <taxon>Zoogloeaceae</taxon>
        <taxon>Thauera</taxon>
    </lineage>
</organism>
<name>A0A1H5URW1_9RHOO</name>
<reference evidence="1 2" key="1">
    <citation type="submission" date="2016-12" db="EMBL/GenBank/DDBJ databases">
        <title>Complete genome sequence of Thauera chlorobenzoica, a Betaproteobacterium degrading haloaromatics anaerobically to CO2 and halides.</title>
        <authorList>
            <person name="Goris T."/>
            <person name="Mergelsberg M."/>
            <person name="Boll M."/>
        </authorList>
    </citation>
    <scope>NUCLEOTIDE SEQUENCE [LARGE SCALE GENOMIC DNA]</scope>
    <source>
        <strain evidence="1 2">3CB1</strain>
    </source>
</reference>
<keyword evidence="2" id="KW-1185">Reference proteome</keyword>
<dbReference type="OrthoDB" id="8851633at2"/>
<dbReference type="AlphaFoldDB" id="A0A1H5URW1"/>
<dbReference type="EMBL" id="CP018839">
    <property type="protein sequence ID" value="APR03461.1"/>
    <property type="molecule type" value="Genomic_DNA"/>
</dbReference>
<evidence type="ECO:0000313" key="2">
    <source>
        <dbReference type="Proteomes" id="UP000185739"/>
    </source>
</evidence>
<dbReference type="RefSeq" id="WP_075147078.1">
    <property type="nucleotide sequence ID" value="NZ_CP018839.1"/>
</dbReference>
<proteinExistence type="predicted"/>
<protein>
    <submittedName>
        <fullName evidence="1">Uncharacterized protein</fullName>
    </submittedName>
</protein>
<gene>
    <name evidence="1" type="ORF">Tchl_0596</name>
</gene>
<sequence>MKKFVCHYALLRFRPFVETGEFANVGVVLMAPAARFFGYRLLTRYGRITQFFHQLDRKVYLQGRALLKQEIGRFAGDLRRLALGDGHTTPDLPLADHLFAEFVRPREAMLQFDEQRIVLADDPRVKLDVLFDHYIERNFVTKEYQERLLENMVRKLLVGQRLGAAYRAEKVGNADFTVNFPFVRMQDGRPARVIKPLYLAQDDTTKLLTHGGQWVDKVRRLAKRNALPGAVMFPVKAPPRDTKQYQAYDEIREDLQDAGVTVVAANDESSILRFAAD</sequence>
<accession>A0A1H5URW1</accession>
<dbReference type="InterPro" id="IPR021398">
    <property type="entry name" value="DUF3037"/>
</dbReference>